<evidence type="ECO:0000313" key="2">
    <source>
        <dbReference type="Proteomes" id="UP000324222"/>
    </source>
</evidence>
<dbReference type="EMBL" id="VSRR010005699">
    <property type="protein sequence ID" value="MPC43134.1"/>
    <property type="molecule type" value="Genomic_DNA"/>
</dbReference>
<name>A0A5B7FF86_PORTR</name>
<gene>
    <name evidence="1" type="ORF">E2C01_036771</name>
</gene>
<reference evidence="1 2" key="1">
    <citation type="submission" date="2019-05" db="EMBL/GenBank/DDBJ databases">
        <title>Another draft genome of Portunus trituberculatus and its Hox gene families provides insights of decapod evolution.</title>
        <authorList>
            <person name="Jeong J.-H."/>
            <person name="Song I."/>
            <person name="Kim S."/>
            <person name="Choi T."/>
            <person name="Kim D."/>
            <person name="Ryu S."/>
            <person name="Kim W."/>
        </authorList>
    </citation>
    <scope>NUCLEOTIDE SEQUENCE [LARGE SCALE GENOMIC DNA]</scope>
    <source>
        <tissue evidence="1">Muscle</tissue>
    </source>
</reference>
<proteinExistence type="predicted"/>
<comment type="caution">
    <text evidence="1">The sequence shown here is derived from an EMBL/GenBank/DDBJ whole genome shotgun (WGS) entry which is preliminary data.</text>
</comment>
<keyword evidence="2" id="KW-1185">Reference proteome</keyword>
<dbReference type="Proteomes" id="UP000324222">
    <property type="component" value="Unassembled WGS sequence"/>
</dbReference>
<accession>A0A5B7FF86</accession>
<dbReference type="AlphaFoldDB" id="A0A5B7FF86"/>
<organism evidence="1 2">
    <name type="scientific">Portunus trituberculatus</name>
    <name type="common">Swimming crab</name>
    <name type="synonym">Neptunus trituberculatus</name>
    <dbReference type="NCBI Taxonomy" id="210409"/>
    <lineage>
        <taxon>Eukaryota</taxon>
        <taxon>Metazoa</taxon>
        <taxon>Ecdysozoa</taxon>
        <taxon>Arthropoda</taxon>
        <taxon>Crustacea</taxon>
        <taxon>Multicrustacea</taxon>
        <taxon>Malacostraca</taxon>
        <taxon>Eumalacostraca</taxon>
        <taxon>Eucarida</taxon>
        <taxon>Decapoda</taxon>
        <taxon>Pleocyemata</taxon>
        <taxon>Brachyura</taxon>
        <taxon>Eubrachyura</taxon>
        <taxon>Portunoidea</taxon>
        <taxon>Portunidae</taxon>
        <taxon>Portuninae</taxon>
        <taxon>Portunus</taxon>
    </lineage>
</organism>
<protein>
    <submittedName>
        <fullName evidence="1">Uncharacterized protein</fullName>
    </submittedName>
</protein>
<sequence length="165" mass="17969">MITTTTPTVSRLHPATLYPAKHERRCLNSIPPVPCPYTSYAPPGQPWATLNFAHTANTSYKPLNTHVVQETYLGVQGGSLRVPRTFRRYAGGALSFEIYESVHVKLSICVRIAAPRGPYVDGSGSVPSPYAPCHAGASHYLAQHAISEVTRQTTQPKRSCHCAPT</sequence>
<evidence type="ECO:0000313" key="1">
    <source>
        <dbReference type="EMBL" id="MPC43134.1"/>
    </source>
</evidence>